<feature type="domain" description="Luciferase-like" evidence="5">
    <location>
        <begin position="14"/>
        <end position="251"/>
    </location>
</feature>
<dbReference type="InterPro" id="IPR011251">
    <property type="entry name" value="Luciferase-like_dom"/>
</dbReference>
<dbReference type="Pfam" id="PF00296">
    <property type="entry name" value="Bac_luciferase"/>
    <property type="match status" value="1"/>
</dbReference>
<dbReference type="PANTHER" id="PTHR42847">
    <property type="entry name" value="ALKANESULFONATE MONOOXYGENASE"/>
    <property type="match status" value="1"/>
</dbReference>
<evidence type="ECO:0000256" key="2">
    <source>
        <dbReference type="ARBA" id="ARBA00022643"/>
    </source>
</evidence>
<comment type="caution">
    <text evidence="6">The sequence shown here is derived from an EMBL/GenBank/DDBJ whole genome shotgun (WGS) entry which is preliminary data.</text>
</comment>
<dbReference type="Proteomes" id="UP001596074">
    <property type="component" value="Unassembled WGS sequence"/>
</dbReference>
<dbReference type="InterPro" id="IPR050172">
    <property type="entry name" value="SsuD_RutA_monooxygenase"/>
</dbReference>
<evidence type="ECO:0000259" key="5">
    <source>
        <dbReference type="Pfam" id="PF00296"/>
    </source>
</evidence>
<sequence length="282" mass="29131">MRLGAGLPTALGQRDGRAVAGWARAAEQHGFASVAVVDRLVAPTYDPLTALAGAAAVTESVDLYTSVLLAPLRPAAVLAAQAATVDRMSGGRLRLGVAVGSRRPDYEAAGVAFTRRGAILDEQLAALKATWADGADFVSPGPAPCRAGGPPVLIGGASRAAARRVAALGDGWICGLGGAEGFASGAATVLAEWRRARRDGRPHLLSVVHYALGRDAVAHREAFLRRYYGAAPFVERMIADTPVSEADLAEVLAAHREAGCDEVLLFPCSAEPGPLDALARLL</sequence>
<evidence type="ECO:0000256" key="4">
    <source>
        <dbReference type="ARBA" id="ARBA00023033"/>
    </source>
</evidence>
<evidence type="ECO:0000256" key="1">
    <source>
        <dbReference type="ARBA" id="ARBA00022630"/>
    </source>
</evidence>
<keyword evidence="7" id="KW-1185">Reference proteome</keyword>
<proteinExistence type="predicted"/>
<reference evidence="7" key="1">
    <citation type="journal article" date="2019" name="Int. J. Syst. Evol. Microbiol.">
        <title>The Global Catalogue of Microorganisms (GCM) 10K type strain sequencing project: providing services to taxonomists for standard genome sequencing and annotation.</title>
        <authorList>
            <consortium name="The Broad Institute Genomics Platform"/>
            <consortium name="The Broad Institute Genome Sequencing Center for Infectious Disease"/>
            <person name="Wu L."/>
            <person name="Ma J."/>
        </authorList>
    </citation>
    <scope>NUCLEOTIDE SEQUENCE [LARGE SCALE GENOMIC DNA]</scope>
    <source>
        <strain evidence="7">KCTC 42087</strain>
    </source>
</reference>
<dbReference type="SUPFAM" id="SSF51679">
    <property type="entry name" value="Bacterial luciferase-like"/>
    <property type="match status" value="1"/>
</dbReference>
<organism evidence="6 7">
    <name type="scientific">Actinomadura rugatobispora</name>
    <dbReference type="NCBI Taxonomy" id="1994"/>
    <lineage>
        <taxon>Bacteria</taxon>
        <taxon>Bacillati</taxon>
        <taxon>Actinomycetota</taxon>
        <taxon>Actinomycetes</taxon>
        <taxon>Streptosporangiales</taxon>
        <taxon>Thermomonosporaceae</taxon>
        <taxon>Actinomadura</taxon>
    </lineage>
</organism>
<keyword evidence="1" id="KW-0285">Flavoprotein</keyword>
<dbReference type="InterPro" id="IPR036661">
    <property type="entry name" value="Luciferase-like_sf"/>
</dbReference>
<evidence type="ECO:0000313" key="6">
    <source>
        <dbReference type="EMBL" id="MFC5750801.1"/>
    </source>
</evidence>
<dbReference type="RefSeq" id="WP_378286567.1">
    <property type="nucleotide sequence ID" value="NZ_JBHSON010000059.1"/>
</dbReference>
<name>A0ABW1A897_9ACTN</name>
<accession>A0ABW1A897</accession>
<keyword evidence="3" id="KW-0560">Oxidoreductase</keyword>
<evidence type="ECO:0000313" key="7">
    <source>
        <dbReference type="Proteomes" id="UP001596074"/>
    </source>
</evidence>
<evidence type="ECO:0000256" key="3">
    <source>
        <dbReference type="ARBA" id="ARBA00023002"/>
    </source>
</evidence>
<keyword evidence="2" id="KW-0288">FMN</keyword>
<dbReference type="EMBL" id="JBHSON010000059">
    <property type="protein sequence ID" value="MFC5750801.1"/>
    <property type="molecule type" value="Genomic_DNA"/>
</dbReference>
<dbReference type="PANTHER" id="PTHR42847:SF4">
    <property type="entry name" value="ALKANESULFONATE MONOOXYGENASE-RELATED"/>
    <property type="match status" value="1"/>
</dbReference>
<gene>
    <name evidence="6" type="ORF">ACFPZN_34730</name>
</gene>
<protein>
    <submittedName>
        <fullName evidence="6">LLM class flavin-dependent oxidoreductase</fullName>
    </submittedName>
</protein>
<keyword evidence="4" id="KW-0503">Monooxygenase</keyword>
<dbReference type="Gene3D" id="3.20.20.30">
    <property type="entry name" value="Luciferase-like domain"/>
    <property type="match status" value="1"/>
</dbReference>